<dbReference type="AlphaFoldDB" id="A0AA38ZSY9"/>
<dbReference type="EMBL" id="JARBHA010000008">
    <property type="protein sequence ID" value="KAJ9694637.1"/>
    <property type="molecule type" value="Genomic_DNA"/>
</dbReference>
<dbReference type="Proteomes" id="UP001168098">
    <property type="component" value="Unassembled WGS sequence"/>
</dbReference>
<feature type="region of interest" description="Disordered" evidence="1">
    <location>
        <begin position="39"/>
        <end position="66"/>
    </location>
</feature>
<evidence type="ECO:0000313" key="3">
    <source>
        <dbReference type="Proteomes" id="UP001168098"/>
    </source>
</evidence>
<protein>
    <submittedName>
        <fullName evidence="2">Uncharacterized protein</fullName>
    </submittedName>
</protein>
<name>A0AA38ZSY9_VITRO</name>
<proteinExistence type="predicted"/>
<reference evidence="2 3" key="1">
    <citation type="journal article" date="2023" name="BMC Biotechnol.">
        <title>Vitis rotundifolia cv Carlos genome sequencing.</title>
        <authorList>
            <person name="Huff M."/>
            <person name="Hulse-Kemp A."/>
            <person name="Scheffler B."/>
            <person name="Youngblood R."/>
            <person name="Simpson S."/>
            <person name="Babiker E."/>
            <person name="Staton M."/>
        </authorList>
    </citation>
    <scope>NUCLEOTIDE SEQUENCE [LARGE SCALE GENOMIC DNA]</scope>
    <source>
        <tissue evidence="2">Leaf</tissue>
    </source>
</reference>
<sequence length="66" mass="7411">MPMANGRKNEKARLPPKRGQVKVRIFRKFVELLVGVVSKPGRGLSGKKKMTADESDQPHYPTSKYA</sequence>
<organism evidence="2 3">
    <name type="scientific">Vitis rotundifolia</name>
    <name type="common">Muscadine grape</name>
    <dbReference type="NCBI Taxonomy" id="103349"/>
    <lineage>
        <taxon>Eukaryota</taxon>
        <taxon>Viridiplantae</taxon>
        <taxon>Streptophyta</taxon>
        <taxon>Embryophyta</taxon>
        <taxon>Tracheophyta</taxon>
        <taxon>Spermatophyta</taxon>
        <taxon>Magnoliopsida</taxon>
        <taxon>eudicotyledons</taxon>
        <taxon>Gunneridae</taxon>
        <taxon>Pentapetalae</taxon>
        <taxon>rosids</taxon>
        <taxon>Vitales</taxon>
        <taxon>Vitaceae</taxon>
        <taxon>Viteae</taxon>
        <taxon>Vitis</taxon>
    </lineage>
</organism>
<gene>
    <name evidence="2" type="ORF">PVL29_010217</name>
</gene>
<accession>A0AA38ZSY9</accession>
<evidence type="ECO:0000256" key="1">
    <source>
        <dbReference type="SAM" id="MobiDB-lite"/>
    </source>
</evidence>
<comment type="caution">
    <text evidence="2">The sequence shown here is derived from an EMBL/GenBank/DDBJ whole genome shotgun (WGS) entry which is preliminary data.</text>
</comment>
<evidence type="ECO:0000313" key="2">
    <source>
        <dbReference type="EMBL" id="KAJ9694637.1"/>
    </source>
</evidence>
<keyword evidence="3" id="KW-1185">Reference proteome</keyword>